<dbReference type="Proteomes" id="UP000291819">
    <property type="component" value="Unassembled WGS sequence"/>
</dbReference>
<evidence type="ECO:0000313" key="1">
    <source>
        <dbReference type="EMBL" id="TBO42942.1"/>
    </source>
</evidence>
<dbReference type="EMBL" id="SIXF01000006">
    <property type="protein sequence ID" value="TBO42942.1"/>
    <property type="molecule type" value="Genomic_DNA"/>
</dbReference>
<dbReference type="AlphaFoldDB" id="A0A4Q9HE48"/>
<proteinExistence type="predicted"/>
<dbReference type="RefSeq" id="WP_131029732.1">
    <property type="nucleotide sequence ID" value="NZ_SIXF01000006.1"/>
</dbReference>
<name>A0A4Q9HE48_9SPHI</name>
<organism evidence="1 2">
    <name type="scientific">Pedobacter kyonggii</name>
    <dbReference type="NCBI Taxonomy" id="1926871"/>
    <lineage>
        <taxon>Bacteria</taxon>
        <taxon>Pseudomonadati</taxon>
        <taxon>Bacteroidota</taxon>
        <taxon>Sphingobacteriia</taxon>
        <taxon>Sphingobacteriales</taxon>
        <taxon>Sphingobacteriaceae</taxon>
        <taxon>Pedobacter</taxon>
    </lineage>
</organism>
<sequence>MTIVLLKSVNGNEVEGPIGKLLFIAPALVSKPGSSGSLRSFIGAIANNGAAVPEELLNDRFQKKNIDV</sequence>
<evidence type="ECO:0000313" key="2">
    <source>
        <dbReference type="Proteomes" id="UP000291819"/>
    </source>
</evidence>
<protein>
    <submittedName>
        <fullName evidence="1">Uncharacterized protein</fullName>
    </submittedName>
</protein>
<gene>
    <name evidence="1" type="ORF">EYS08_09120</name>
</gene>
<keyword evidence="2" id="KW-1185">Reference proteome</keyword>
<accession>A0A4Q9HE48</accession>
<comment type="caution">
    <text evidence="1">The sequence shown here is derived from an EMBL/GenBank/DDBJ whole genome shotgun (WGS) entry which is preliminary data.</text>
</comment>
<reference evidence="1 2" key="1">
    <citation type="submission" date="2019-02" db="EMBL/GenBank/DDBJ databases">
        <title>Pedobacter kyonggii whole genome sequence analysis.</title>
        <authorList>
            <person name="Dahal R.H."/>
        </authorList>
    </citation>
    <scope>NUCLEOTIDE SEQUENCE [LARGE SCALE GENOMIC DNA]</scope>
    <source>
        <strain evidence="1 2">K-4-11-1</strain>
    </source>
</reference>
<dbReference type="OrthoDB" id="9978106at2"/>